<keyword evidence="6" id="KW-1133">Transmembrane helix</keyword>
<dbReference type="InterPro" id="IPR023395">
    <property type="entry name" value="MCP_dom_sf"/>
</dbReference>
<evidence type="ECO:0000256" key="5">
    <source>
        <dbReference type="ARBA" id="ARBA00022737"/>
    </source>
</evidence>
<evidence type="ECO:0000256" key="9">
    <source>
        <dbReference type="RuleBase" id="RU000488"/>
    </source>
</evidence>
<feature type="repeat" description="Solcar" evidence="8">
    <location>
        <begin position="193"/>
        <end position="281"/>
    </location>
</feature>
<keyword evidence="7 8" id="KW-0472">Membrane</keyword>
<evidence type="ECO:0000256" key="3">
    <source>
        <dbReference type="ARBA" id="ARBA00022448"/>
    </source>
</evidence>
<accession>A0AAD7U8I4</accession>
<name>A0AAD7U8I4_9STRA</name>
<reference evidence="10" key="1">
    <citation type="submission" date="2023-01" db="EMBL/GenBank/DDBJ databases">
        <title>Metagenome sequencing of chrysophaentin producing Chrysophaeum taylorii.</title>
        <authorList>
            <person name="Davison J."/>
            <person name="Bewley C."/>
        </authorList>
    </citation>
    <scope>NUCLEOTIDE SEQUENCE</scope>
    <source>
        <strain evidence="10">NIES-1699</strain>
    </source>
</reference>
<feature type="repeat" description="Solcar" evidence="8">
    <location>
        <begin position="100"/>
        <end position="184"/>
    </location>
</feature>
<gene>
    <name evidence="10" type="ORF">CTAYLR_005335</name>
</gene>
<evidence type="ECO:0000256" key="7">
    <source>
        <dbReference type="ARBA" id="ARBA00023136"/>
    </source>
</evidence>
<organism evidence="10 11">
    <name type="scientific">Chrysophaeum taylorii</name>
    <dbReference type="NCBI Taxonomy" id="2483200"/>
    <lineage>
        <taxon>Eukaryota</taxon>
        <taxon>Sar</taxon>
        <taxon>Stramenopiles</taxon>
        <taxon>Ochrophyta</taxon>
        <taxon>Pelagophyceae</taxon>
        <taxon>Pelagomonadales</taxon>
        <taxon>Pelagomonadaceae</taxon>
        <taxon>Chrysophaeum</taxon>
    </lineage>
</organism>
<evidence type="ECO:0000256" key="8">
    <source>
        <dbReference type="PROSITE-ProRule" id="PRU00282"/>
    </source>
</evidence>
<dbReference type="PROSITE" id="PS50920">
    <property type="entry name" value="SOLCAR"/>
    <property type="match status" value="3"/>
</dbReference>
<dbReference type="GO" id="GO:0016020">
    <property type="term" value="C:membrane"/>
    <property type="evidence" value="ECO:0007669"/>
    <property type="project" value="UniProtKB-SubCell"/>
</dbReference>
<comment type="similarity">
    <text evidence="2 9">Belongs to the mitochondrial carrier (TC 2.A.29) family.</text>
</comment>
<dbReference type="InterPro" id="IPR018108">
    <property type="entry name" value="MCP_transmembrane"/>
</dbReference>
<evidence type="ECO:0000313" key="10">
    <source>
        <dbReference type="EMBL" id="KAJ8599317.1"/>
    </source>
</evidence>
<keyword evidence="3 9" id="KW-0813">Transport</keyword>
<keyword evidence="5" id="KW-0677">Repeat</keyword>
<comment type="caution">
    <text evidence="10">The sequence shown here is derived from an EMBL/GenBank/DDBJ whole genome shotgun (WGS) entry which is preliminary data.</text>
</comment>
<dbReference type="EMBL" id="JAQMWT010000572">
    <property type="protein sequence ID" value="KAJ8599317.1"/>
    <property type="molecule type" value="Genomic_DNA"/>
</dbReference>
<dbReference type="Pfam" id="PF00153">
    <property type="entry name" value="Mito_carr"/>
    <property type="match status" value="3"/>
</dbReference>
<evidence type="ECO:0000256" key="6">
    <source>
        <dbReference type="ARBA" id="ARBA00022989"/>
    </source>
</evidence>
<dbReference type="Proteomes" id="UP001230188">
    <property type="component" value="Unassembled WGS sequence"/>
</dbReference>
<keyword evidence="11" id="KW-1185">Reference proteome</keyword>
<evidence type="ECO:0000313" key="11">
    <source>
        <dbReference type="Proteomes" id="UP001230188"/>
    </source>
</evidence>
<proteinExistence type="inferred from homology"/>
<comment type="subcellular location">
    <subcellularLocation>
        <location evidence="1">Membrane</location>
        <topology evidence="1">Multi-pass membrane protein</topology>
    </subcellularLocation>
</comment>
<keyword evidence="4 8" id="KW-0812">Transmembrane</keyword>
<dbReference type="AlphaFoldDB" id="A0AAD7U8I4"/>
<protein>
    <submittedName>
        <fullName evidence="10">Uncharacterized protein</fullName>
    </submittedName>
</protein>
<evidence type="ECO:0000256" key="4">
    <source>
        <dbReference type="ARBA" id="ARBA00022692"/>
    </source>
</evidence>
<feature type="repeat" description="Solcar" evidence="8">
    <location>
        <begin position="2"/>
        <end position="92"/>
    </location>
</feature>
<dbReference type="SUPFAM" id="SSF103506">
    <property type="entry name" value="Mitochondrial carrier"/>
    <property type="match status" value="1"/>
</dbReference>
<evidence type="ECO:0000256" key="1">
    <source>
        <dbReference type="ARBA" id="ARBA00004141"/>
    </source>
</evidence>
<dbReference type="Gene3D" id="1.50.40.10">
    <property type="entry name" value="Mitochondrial carrier domain"/>
    <property type="match status" value="1"/>
</dbReference>
<sequence length="287" mass="30795">MVGVLANLGAAGGAAVITVTFIHPIDTVKTRMQVSGTKGARNYSELGLIGTISTVGREEGIGAFWKGIPAAWMREASYTSFRLGLYKPLKVAFGADKPDSPFIMKFLAGGASGGLGSIVGNPFDILKTKMMAAEGAGVGLVQTTTEIYKNSGILGFYRGIDANILRAIVNNGTKMACYDTSKNAIKKYVGLKEGVALQGAASFVAGFFMTCTVAPFDICRTRLMNQPADKPKIYKTIFDTFFKIAYNEGPLALWKGFIPMWARIAPTTTLQLLLFEQFTKLLGIKAV</sequence>
<dbReference type="PANTHER" id="PTHR45618">
    <property type="entry name" value="MITOCHONDRIAL DICARBOXYLATE CARRIER-RELATED"/>
    <property type="match status" value="1"/>
</dbReference>
<evidence type="ECO:0000256" key="2">
    <source>
        <dbReference type="ARBA" id="ARBA00006375"/>
    </source>
</evidence>
<dbReference type="InterPro" id="IPR050391">
    <property type="entry name" value="Mito_Metabolite_Transporter"/>
</dbReference>